<protein>
    <submittedName>
        <fullName evidence="1">Uncharacterized protein</fullName>
    </submittedName>
</protein>
<sequence>MRLLSSLGEVASKVVLRILWRHTLGERETQGSRGTSHVRSLCRIDSLGTQKIALVILGTWGNPHPVYVWRVHYVCCLCSARNETTIRPVFRDVPDPPLTEETRDYWNILKVFKVSLLRDRRVSVSAVGVLRKDPGSFCAQYTDKPVAGCVKRTQYDRPLQSHAGCSVVYANKRTLISELIIYIVGFFVSEHEKQRLTLLNRVATLSEARRTRHVYIALSINLSGMHPLRCSCCCRITQHRQSTRADLCPDRAGGKGNRFVITYLIAYLRDKFLRDTPFLPIPQSLRHTPLTKDGDSRKEEKGRFARVHRVTECLKFGNIREIILPDFLILMEHLLGSGENHSEGDTISIGSSRTSALTRSVMITKRKRKSQVGAARLDTEICFLEKEREKKTDYTRRSRMEPGANAQSISRRRLEVIVSVGALRASAATDRSTAALPFRHKFHLGEIRLRKS</sequence>
<dbReference type="Proteomes" id="UP000000311">
    <property type="component" value="Unassembled WGS sequence"/>
</dbReference>
<evidence type="ECO:0000313" key="2">
    <source>
        <dbReference type="Proteomes" id="UP000000311"/>
    </source>
</evidence>
<evidence type="ECO:0000313" key="1">
    <source>
        <dbReference type="EMBL" id="EFN71697.1"/>
    </source>
</evidence>
<proteinExistence type="predicted"/>
<dbReference type="EMBL" id="GL436635">
    <property type="protein sequence ID" value="EFN71697.1"/>
    <property type="molecule type" value="Genomic_DNA"/>
</dbReference>
<keyword evidence="2" id="KW-1185">Reference proteome</keyword>
<name>E2A4F0_CAMFO</name>
<gene>
    <name evidence="1" type="ORF">EAG_14280</name>
</gene>
<dbReference type="AlphaFoldDB" id="E2A4F0"/>
<organism evidence="2">
    <name type="scientific">Camponotus floridanus</name>
    <name type="common">Florida carpenter ant</name>
    <dbReference type="NCBI Taxonomy" id="104421"/>
    <lineage>
        <taxon>Eukaryota</taxon>
        <taxon>Metazoa</taxon>
        <taxon>Ecdysozoa</taxon>
        <taxon>Arthropoda</taxon>
        <taxon>Hexapoda</taxon>
        <taxon>Insecta</taxon>
        <taxon>Pterygota</taxon>
        <taxon>Neoptera</taxon>
        <taxon>Endopterygota</taxon>
        <taxon>Hymenoptera</taxon>
        <taxon>Apocrita</taxon>
        <taxon>Aculeata</taxon>
        <taxon>Formicoidea</taxon>
        <taxon>Formicidae</taxon>
        <taxon>Formicinae</taxon>
        <taxon>Camponotus</taxon>
    </lineage>
</organism>
<accession>E2A4F0</accession>
<reference evidence="1 2" key="1">
    <citation type="journal article" date="2010" name="Science">
        <title>Genomic comparison of the ants Camponotus floridanus and Harpegnathos saltator.</title>
        <authorList>
            <person name="Bonasio R."/>
            <person name="Zhang G."/>
            <person name="Ye C."/>
            <person name="Mutti N.S."/>
            <person name="Fang X."/>
            <person name="Qin N."/>
            <person name="Donahue G."/>
            <person name="Yang P."/>
            <person name="Li Q."/>
            <person name="Li C."/>
            <person name="Zhang P."/>
            <person name="Huang Z."/>
            <person name="Berger S.L."/>
            <person name="Reinberg D."/>
            <person name="Wang J."/>
            <person name="Liebig J."/>
        </authorList>
    </citation>
    <scope>NUCLEOTIDE SEQUENCE [LARGE SCALE GENOMIC DNA]</scope>
    <source>
        <strain evidence="2">C129</strain>
    </source>
</reference>
<dbReference type="InParanoid" id="E2A4F0"/>